<dbReference type="RefSeq" id="WP_060605551.1">
    <property type="nucleotide sequence ID" value="NZ_FQZC01000002.1"/>
</dbReference>
<sequence>MMHWLLVPLLAMTAAGGQAPPARDSITTAATPLFLNRCEALSEAAWRCAGLPGTDVFVSEEEKGSWRVAVGVPEGRSPTFRLPHILGRTMEWRIAGNRPLAGIVRYRFPRPSGSGTDDLLAVVKAGGVAGPGCLAAFVDVAANSAAMELAREAADAVAPRFRCGVDTLEAVGRVSARTRDELMPALK</sequence>
<reference evidence="1 2" key="1">
    <citation type="submission" date="2016-11" db="EMBL/GenBank/DDBJ databases">
        <authorList>
            <person name="Varghese N."/>
            <person name="Submissions S."/>
        </authorList>
    </citation>
    <scope>NUCLEOTIDE SEQUENCE [LARGE SCALE GENOMIC DNA]</scope>
    <source>
        <strain evidence="1 2">DSM 21988</strain>
    </source>
</reference>
<gene>
    <name evidence="1" type="ORF">SAMN02745911_1435</name>
</gene>
<protein>
    <recommendedName>
        <fullName evidence="3">Invasion protein IalB, involved in pathogenesis</fullName>
    </recommendedName>
</protein>
<evidence type="ECO:0008006" key="3">
    <source>
        <dbReference type="Google" id="ProtNLM"/>
    </source>
</evidence>
<keyword evidence="2" id="KW-1185">Reference proteome</keyword>
<dbReference type="EMBL" id="FQZC01000002">
    <property type="protein sequence ID" value="SHJ02478.1"/>
    <property type="molecule type" value="Genomic_DNA"/>
</dbReference>
<evidence type="ECO:0000313" key="1">
    <source>
        <dbReference type="EMBL" id="SHJ02478.1"/>
    </source>
</evidence>
<organism evidence="1 2">
    <name type="scientific">Aureimonas altamirensis DSM 21988</name>
    <dbReference type="NCBI Taxonomy" id="1121026"/>
    <lineage>
        <taxon>Bacteria</taxon>
        <taxon>Pseudomonadati</taxon>
        <taxon>Pseudomonadota</taxon>
        <taxon>Alphaproteobacteria</taxon>
        <taxon>Hyphomicrobiales</taxon>
        <taxon>Aurantimonadaceae</taxon>
        <taxon>Aureimonas</taxon>
    </lineage>
</organism>
<dbReference type="Proteomes" id="UP000184290">
    <property type="component" value="Unassembled WGS sequence"/>
</dbReference>
<comment type="caution">
    <text evidence="1">The sequence shown here is derived from an EMBL/GenBank/DDBJ whole genome shotgun (WGS) entry which is preliminary data.</text>
</comment>
<evidence type="ECO:0000313" key="2">
    <source>
        <dbReference type="Proteomes" id="UP000184290"/>
    </source>
</evidence>
<proteinExistence type="predicted"/>
<accession>A0ABY1IDP5</accession>
<name>A0ABY1IDP5_9HYPH</name>